<proteinExistence type="predicted"/>
<sequence>MTTTAAIAAVSPRAVEDVNAGNEAFGPIRASGEPPAPDECGNRAARPTDRIHSAEVEQGIASSRKPRSPKNQCVIFLS</sequence>
<dbReference type="RefSeq" id="WP_215603779.1">
    <property type="nucleotide sequence ID" value="NZ_CP076136.1"/>
</dbReference>
<accession>A0A975NXX5</accession>
<organism evidence="2 3">
    <name type="scientific">Bradyrhizobium sediminis</name>
    <dbReference type="NCBI Taxonomy" id="2840469"/>
    <lineage>
        <taxon>Bacteria</taxon>
        <taxon>Pseudomonadati</taxon>
        <taxon>Pseudomonadota</taxon>
        <taxon>Alphaproteobacteria</taxon>
        <taxon>Hyphomicrobiales</taxon>
        <taxon>Nitrobacteraceae</taxon>
        <taxon>Bradyrhizobium</taxon>
    </lineage>
</organism>
<dbReference type="EMBL" id="CP076136">
    <property type="protein sequence ID" value="QWG23020.1"/>
    <property type="molecule type" value="Genomic_DNA"/>
</dbReference>
<name>A0A975NXX5_9BRAD</name>
<keyword evidence="3" id="KW-1185">Reference proteome</keyword>
<gene>
    <name evidence="2" type="ORF">KMZ93_24235</name>
</gene>
<evidence type="ECO:0000256" key="1">
    <source>
        <dbReference type="SAM" id="MobiDB-lite"/>
    </source>
</evidence>
<protein>
    <submittedName>
        <fullName evidence="2">Uncharacterized protein</fullName>
    </submittedName>
</protein>
<feature type="compositionally biased region" description="Basic and acidic residues" evidence="1">
    <location>
        <begin position="46"/>
        <end position="55"/>
    </location>
</feature>
<reference evidence="2 3" key="1">
    <citation type="submission" date="2021-06" db="EMBL/GenBank/DDBJ databases">
        <title>Bradyrhizobium sp. S2-11-4 Genome sequencing.</title>
        <authorList>
            <person name="Jin L."/>
        </authorList>
    </citation>
    <scope>NUCLEOTIDE SEQUENCE [LARGE SCALE GENOMIC DNA]</scope>
    <source>
        <strain evidence="2 3">S2-11-4</strain>
    </source>
</reference>
<dbReference type="AlphaFoldDB" id="A0A975NXX5"/>
<evidence type="ECO:0000313" key="3">
    <source>
        <dbReference type="Proteomes" id="UP000676951"/>
    </source>
</evidence>
<evidence type="ECO:0000313" key="2">
    <source>
        <dbReference type="EMBL" id="QWG23020.1"/>
    </source>
</evidence>
<dbReference type="Proteomes" id="UP000676951">
    <property type="component" value="Chromosome"/>
</dbReference>
<feature type="region of interest" description="Disordered" evidence="1">
    <location>
        <begin position="17"/>
        <end position="78"/>
    </location>
</feature>